<dbReference type="STRING" id="31246.A0A183PHX4"/>
<keyword evidence="2" id="KW-1185">Reference proteome</keyword>
<sequence length="94" mass="10368">MRLLRERYACLWSTATKPNLQTMHYQPDTTMPTTTTTTTITQCSNNNPTNILLPSDSLPNPSLNDPSSEVNNKFTVTIGALPMTNCAPITSPLR</sequence>
<protein>
    <submittedName>
        <fullName evidence="1">Uncharacterized protein</fullName>
    </submittedName>
</protein>
<gene>
    <name evidence="1" type="ORF">SMTD_LOCUS13961</name>
</gene>
<dbReference type="EMBL" id="UZAL01034099">
    <property type="protein sequence ID" value="VDP64688.1"/>
    <property type="molecule type" value="Genomic_DNA"/>
</dbReference>
<organism evidence="1 2">
    <name type="scientific">Schistosoma mattheei</name>
    <dbReference type="NCBI Taxonomy" id="31246"/>
    <lineage>
        <taxon>Eukaryota</taxon>
        <taxon>Metazoa</taxon>
        <taxon>Spiralia</taxon>
        <taxon>Lophotrochozoa</taxon>
        <taxon>Platyhelminthes</taxon>
        <taxon>Trematoda</taxon>
        <taxon>Digenea</taxon>
        <taxon>Strigeidida</taxon>
        <taxon>Schistosomatoidea</taxon>
        <taxon>Schistosomatidae</taxon>
        <taxon>Schistosoma</taxon>
    </lineage>
</organism>
<dbReference type="AlphaFoldDB" id="A0A183PHX4"/>
<name>A0A183PHX4_9TREM</name>
<evidence type="ECO:0000313" key="2">
    <source>
        <dbReference type="Proteomes" id="UP000269396"/>
    </source>
</evidence>
<accession>A0A183PHX4</accession>
<dbReference type="Proteomes" id="UP000269396">
    <property type="component" value="Unassembled WGS sequence"/>
</dbReference>
<evidence type="ECO:0000313" key="1">
    <source>
        <dbReference type="EMBL" id="VDP64688.1"/>
    </source>
</evidence>
<proteinExistence type="predicted"/>
<reference evidence="1 2" key="1">
    <citation type="submission" date="2018-11" db="EMBL/GenBank/DDBJ databases">
        <authorList>
            <consortium name="Pathogen Informatics"/>
        </authorList>
    </citation>
    <scope>NUCLEOTIDE SEQUENCE [LARGE SCALE GENOMIC DNA]</scope>
    <source>
        <strain>Denwood</strain>
        <strain evidence="2">Zambia</strain>
    </source>
</reference>